<evidence type="ECO:0000313" key="11">
    <source>
        <dbReference type="Proteomes" id="UP000526125"/>
    </source>
</evidence>
<feature type="transmembrane region" description="Helical" evidence="8">
    <location>
        <begin position="283"/>
        <end position="309"/>
    </location>
</feature>
<dbReference type="InterPro" id="IPR051449">
    <property type="entry name" value="ABC-2_transporter_component"/>
</dbReference>
<dbReference type="EMBL" id="JABMCB010000159">
    <property type="protein sequence ID" value="NUU74862.1"/>
    <property type="molecule type" value="Genomic_DNA"/>
</dbReference>
<evidence type="ECO:0000256" key="6">
    <source>
        <dbReference type="ARBA" id="ARBA00022989"/>
    </source>
</evidence>
<evidence type="ECO:0000256" key="7">
    <source>
        <dbReference type="ARBA" id="ARBA00023136"/>
    </source>
</evidence>
<organism evidence="10 11">
    <name type="scientific">Paenibacillus xylanilyticus</name>
    <dbReference type="NCBI Taxonomy" id="248903"/>
    <lineage>
        <taxon>Bacteria</taxon>
        <taxon>Bacillati</taxon>
        <taxon>Bacillota</taxon>
        <taxon>Bacilli</taxon>
        <taxon>Bacillales</taxon>
        <taxon>Paenibacillaceae</taxon>
        <taxon>Paenibacillus</taxon>
    </lineage>
</organism>
<evidence type="ECO:0000256" key="8">
    <source>
        <dbReference type="SAM" id="Phobius"/>
    </source>
</evidence>
<feature type="transmembrane region" description="Helical" evidence="8">
    <location>
        <begin position="20"/>
        <end position="39"/>
    </location>
</feature>
<keyword evidence="4" id="KW-1003">Cell membrane</keyword>
<comment type="similarity">
    <text evidence="2">Belongs to the ABC-2 integral membrane protein family.</text>
</comment>
<keyword evidence="7 8" id="KW-0472">Membrane</keyword>
<keyword evidence="5 8" id="KW-0812">Transmembrane</keyword>
<dbReference type="RefSeq" id="WP_175394724.1">
    <property type="nucleotide sequence ID" value="NZ_JABMCB010000159.1"/>
</dbReference>
<gene>
    <name evidence="10" type="ORF">HP552_06340</name>
</gene>
<evidence type="ECO:0000256" key="3">
    <source>
        <dbReference type="ARBA" id="ARBA00022448"/>
    </source>
</evidence>
<comment type="caution">
    <text evidence="10">The sequence shown here is derived from an EMBL/GenBank/DDBJ whole genome shotgun (WGS) entry which is preliminary data.</text>
</comment>
<feature type="domain" description="ABC transmembrane type-2" evidence="9">
    <location>
        <begin position="171"/>
        <end position="395"/>
    </location>
</feature>
<name>A0A7Y6BTS2_9BACL</name>
<feature type="transmembrane region" description="Helical" evidence="8">
    <location>
        <begin position="260"/>
        <end position="277"/>
    </location>
</feature>
<proteinExistence type="inferred from homology"/>
<evidence type="ECO:0000259" key="9">
    <source>
        <dbReference type="PROSITE" id="PS51012"/>
    </source>
</evidence>
<dbReference type="GO" id="GO:0140359">
    <property type="term" value="F:ABC-type transporter activity"/>
    <property type="evidence" value="ECO:0007669"/>
    <property type="project" value="InterPro"/>
</dbReference>
<sequence length="400" mass="43703">MKIWHICIFELRRILKIRSVLLNLFILPLLLIFILGTALSSAMGTGKDNVPDQVRVGVIQTGSDSVSDSDSDSISEALNTFVKTPAVAEMMNVQHMSTEEEAVRALRQGELDFAVLVPSDLEQRMIQGEEARLQWILGKDSTLNIVGETLFTRFTDELNRHIAIAEVLGPEASTAVASSPDVDSGNMSYINVSNPGTADTSYSASQYYAASMLAMFMLYSGMTTSNSLFSERDKKTLIRLQAAPLGNGVIFAGKIAGNSLLAFIQAMIIVLMTYWLYGVNWGTHPWLIVLICVLITIASMTIGVIVALVSKSSSSASALMQGIIIAMTFISGGFTPIAIDFVQRISEFTVNHWALQSFLRMMLDASMSEIMHNIVMLGVVSAVLLAIAAVIYRKVGYRYE</sequence>
<evidence type="ECO:0000256" key="4">
    <source>
        <dbReference type="ARBA" id="ARBA00022475"/>
    </source>
</evidence>
<keyword evidence="6 8" id="KW-1133">Transmembrane helix</keyword>
<evidence type="ECO:0000313" key="10">
    <source>
        <dbReference type="EMBL" id="NUU74862.1"/>
    </source>
</evidence>
<dbReference type="PROSITE" id="PS51012">
    <property type="entry name" value="ABC_TM2"/>
    <property type="match status" value="1"/>
</dbReference>
<protein>
    <submittedName>
        <fullName evidence="10">ABC transporter permease</fullName>
    </submittedName>
</protein>
<accession>A0A7Y6BTS2</accession>
<evidence type="ECO:0000256" key="5">
    <source>
        <dbReference type="ARBA" id="ARBA00022692"/>
    </source>
</evidence>
<reference evidence="10 11" key="1">
    <citation type="submission" date="2020-05" db="EMBL/GenBank/DDBJ databases">
        <title>Genome Sequencing of Type Strains.</title>
        <authorList>
            <person name="Lemaire J.F."/>
            <person name="Inderbitzin P."/>
            <person name="Gregorio O.A."/>
            <person name="Collins S.B."/>
            <person name="Wespe N."/>
            <person name="Knight-Connoni V."/>
        </authorList>
    </citation>
    <scope>NUCLEOTIDE SEQUENCE [LARGE SCALE GENOMIC DNA]</scope>
    <source>
        <strain evidence="10 11">LMG 21957</strain>
    </source>
</reference>
<dbReference type="InterPro" id="IPR047817">
    <property type="entry name" value="ABC2_TM_bact-type"/>
</dbReference>
<evidence type="ECO:0000256" key="1">
    <source>
        <dbReference type="ARBA" id="ARBA00004651"/>
    </source>
</evidence>
<dbReference type="InterPro" id="IPR013525">
    <property type="entry name" value="ABC2_TM"/>
</dbReference>
<feature type="transmembrane region" description="Helical" evidence="8">
    <location>
        <begin position="207"/>
        <end position="229"/>
    </location>
</feature>
<feature type="transmembrane region" description="Helical" evidence="8">
    <location>
        <begin position="316"/>
        <end position="339"/>
    </location>
</feature>
<evidence type="ECO:0000256" key="2">
    <source>
        <dbReference type="ARBA" id="ARBA00007783"/>
    </source>
</evidence>
<dbReference type="Proteomes" id="UP000526125">
    <property type="component" value="Unassembled WGS sequence"/>
</dbReference>
<keyword evidence="11" id="KW-1185">Reference proteome</keyword>
<comment type="subcellular location">
    <subcellularLocation>
        <location evidence="1">Cell membrane</location>
        <topology evidence="1">Multi-pass membrane protein</topology>
    </subcellularLocation>
</comment>
<dbReference type="AlphaFoldDB" id="A0A7Y6BTS2"/>
<dbReference type="Pfam" id="PF12698">
    <property type="entry name" value="ABC2_membrane_3"/>
    <property type="match status" value="1"/>
</dbReference>
<feature type="transmembrane region" description="Helical" evidence="8">
    <location>
        <begin position="370"/>
        <end position="392"/>
    </location>
</feature>
<dbReference type="PANTHER" id="PTHR30294:SF29">
    <property type="entry name" value="MULTIDRUG ABC TRANSPORTER PERMEASE YBHS-RELATED"/>
    <property type="match status" value="1"/>
</dbReference>
<keyword evidence="3" id="KW-0813">Transport</keyword>
<dbReference type="PANTHER" id="PTHR30294">
    <property type="entry name" value="MEMBRANE COMPONENT OF ABC TRANSPORTER YHHJ-RELATED"/>
    <property type="match status" value="1"/>
</dbReference>
<dbReference type="Gene3D" id="3.40.1710.10">
    <property type="entry name" value="abc type-2 transporter like domain"/>
    <property type="match status" value="1"/>
</dbReference>
<dbReference type="GO" id="GO:0005886">
    <property type="term" value="C:plasma membrane"/>
    <property type="evidence" value="ECO:0007669"/>
    <property type="project" value="UniProtKB-SubCell"/>
</dbReference>